<evidence type="ECO:0000256" key="8">
    <source>
        <dbReference type="ARBA" id="ARBA00023136"/>
    </source>
</evidence>
<sequence length="150" mass="16772">MGFLKEFKEFAVKGNMMDMAIGIIIGASFNKVIDVLVKKVLMPPLSLMSNGLNLQDKKMILRDTESDNAGNVLAEEVAIQYGALAEAFIDFIIIGITVFLVVKAMNRLRERSQNPKDKTVKTPKDIELLTGLTELMEEQNKLLRAQTLEK</sequence>
<reference evidence="11" key="1">
    <citation type="submission" date="2022-11" db="EMBL/GenBank/DDBJ databases">
        <title>Lacinutrix neustonica HL-RS19T sp. nov., isolated from the surface microlayer sample of brackish Lake Shihwa.</title>
        <authorList>
            <person name="Choi J.Y."/>
            <person name="Hwang C.Y."/>
        </authorList>
    </citation>
    <scope>NUCLEOTIDE SEQUENCE</scope>
    <source>
        <strain evidence="11">HL-RS19</strain>
    </source>
</reference>
<comment type="function">
    <text evidence="10">Channel that opens in response to stretch forces in the membrane lipid bilayer. May participate in the regulation of osmotic pressure changes within the cell.</text>
</comment>
<dbReference type="Proteomes" id="UP001164705">
    <property type="component" value="Chromosome"/>
</dbReference>
<keyword evidence="4 10" id="KW-1003">Cell membrane</keyword>
<dbReference type="PROSITE" id="PS01327">
    <property type="entry name" value="MSCL"/>
    <property type="match status" value="1"/>
</dbReference>
<comment type="subunit">
    <text evidence="10">Homopentamer.</text>
</comment>
<keyword evidence="8 10" id="KW-0472">Membrane</keyword>
<feature type="transmembrane region" description="Helical" evidence="10">
    <location>
        <begin position="78"/>
        <end position="102"/>
    </location>
</feature>
<accession>A0A9E8MVD6</accession>
<keyword evidence="7 10" id="KW-0406">Ion transport</keyword>
<dbReference type="GO" id="GO:0005886">
    <property type="term" value="C:plasma membrane"/>
    <property type="evidence" value="ECO:0007669"/>
    <property type="project" value="UniProtKB-SubCell"/>
</dbReference>
<dbReference type="KEGG" id="lnu:N7U66_00605"/>
<evidence type="ECO:0000256" key="1">
    <source>
        <dbReference type="ARBA" id="ARBA00004651"/>
    </source>
</evidence>
<dbReference type="InterPro" id="IPR037673">
    <property type="entry name" value="MSC/AndL"/>
</dbReference>
<evidence type="ECO:0000313" key="12">
    <source>
        <dbReference type="Proteomes" id="UP001164705"/>
    </source>
</evidence>
<name>A0A9E8MVD6_9FLAO</name>
<keyword evidence="6 10" id="KW-1133">Transmembrane helix</keyword>
<dbReference type="Gene3D" id="1.10.1200.120">
    <property type="entry name" value="Large-conductance mechanosensitive channel, MscL, domain 1"/>
    <property type="match status" value="1"/>
</dbReference>
<dbReference type="EMBL" id="CP113088">
    <property type="protein sequence ID" value="WAC02302.1"/>
    <property type="molecule type" value="Genomic_DNA"/>
</dbReference>
<dbReference type="InterPro" id="IPR019823">
    <property type="entry name" value="Mechanosensitive_channel_CS"/>
</dbReference>
<dbReference type="SUPFAM" id="SSF81330">
    <property type="entry name" value="Gated mechanosensitive channel"/>
    <property type="match status" value="1"/>
</dbReference>
<dbReference type="GO" id="GO:0008381">
    <property type="term" value="F:mechanosensitive monoatomic ion channel activity"/>
    <property type="evidence" value="ECO:0007669"/>
    <property type="project" value="UniProtKB-UniRule"/>
</dbReference>
<comment type="similarity">
    <text evidence="2 10">Belongs to the MscL family.</text>
</comment>
<proteinExistence type="inferred from homology"/>
<dbReference type="PRINTS" id="PR01264">
    <property type="entry name" value="MECHCHANNEL"/>
</dbReference>
<dbReference type="PANTHER" id="PTHR30266">
    <property type="entry name" value="MECHANOSENSITIVE CHANNEL MSCL"/>
    <property type="match status" value="1"/>
</dbReference>
<evidence type="ECO:0000256" key="9">
    <source>
        <dbReference type="ARBA" id="ARBA00023303"/>
    </source>
</evidence>
<comment type="subcellular location">
    <subcellularLocation>
        <location evidence="1 10">Cell membrane</location>
        <topology evidence="1 10">Multi-pass membrane protein</topology>
    </subcellularLocation>
</comment>
<evidence type="ECO:0000256" key="10">
    <source>
        <dbReference type="HAMAP-Rule" id="MF_00115"/>
    </source>
</evidence>
<dbReference type="HAMAP" id="MF_00115">
    <property type="entry name" value="MscL"/>
    <property type="match status" value="1"/>
</dbReference>
<evidence type="ECO:0000256" key="4">
    <source>
        <dbReference type="ARBA" id="ARBA00022475"/>
    </source>
</evidence>
<dbReference type="AlphaFoldDB" id="A0A9E8MVD6"/>
<keyword evidence="3 10" id="KW-0813">Transport</keyword>
<dbReference type="PANTHER" id="PTHR30266:SF2">
    <property type="entry name" value="LARGE-CONDUCTANCE MECHANOSENSITIVE CHANNEL"/>
    <property type="match status" value="1"/>
</dbReference>
<dbReference type="Pfam" id="PF01741">
    <property type="entry name" value="MscL"/>
    <property type="match status" value="1"/>
</dbReference>
<dbReference type="NCBIfam" id="TIGR00220">
    <property type="entry name" value="mscL"/>
    <property type="match status" value="1"/>
</dbReference>
<evidence type="ECO:0000256" key="2">
    <source>
        <dbReference type="ARBA" id="ARBA00007254"/>
    </source>
</evidence>
<keyword evidence="5 10" id="KW-0812">Transmembrane</keyword>
<evidence type="ECO:0000256" key="3">
    <source>
        <dbReference type="ARBA" id="ARBA00022448"/>
    </source>
</evidence>
<dbReference type="InterPro" id="IPR036019">
    <property type="entry name" value="MscL_channel"/>
</dbReference>
<organism evidence="11 12">
    <name type="scientific">Lacinutrix neustonica</name>
    <dbReference type="NCBI Taxonomy" id="2980107"/>
    <lineage>
        <taxon>Bacteria</taxon>
        <taxon>Pseudomonadati</taxon>
        <taxon>Bacteroidota</taxon>
        <taxon>Flavobacteriia</taxon>
        <taxon>Flavobacteriales</taxon>
        <taxon>Flavobacteriaceae</taxon>
        <taxon>Lacinutrix</taxon>
    </lineage>
</organism>
<evidence type="ECO:0000256" key="5">
    <source>
        <dbReference type="ARBA" id="ARBA00022692"/>
    </source>
</evidence>
<feature type="transmembrane region" description="Helical" evidence="10">
    <location>
        <begin position="20"/>
        <end position="37"/>
    </location>
</feature>
<evidence type="ECO:0000313" key="11">
    <source>
        <dbReference type="EMBL" id="WAC02302.1"/>
    </source>
</evidence>
<evidence type="ECO:0000256" key="6">
    <source>
        <dbReference type="ARBA" id="ARBA00022989"/>
    </source>
</evidence>
<keyword evidence="9 10" id="KW-0407">Ion channel</keyword>
<gene>
    <name evidence="10 11" type="primary">mscL</name>
    <name evidence="11" type="ORF">N7U66_00605</name>
</gene>
<evidence type="ECO:0000256" key="7">
    <source>
        <dbReference type="ARBA" id="ARBA00023065"/>
    </source>
</evidence>
<keyword evidence="12" id="KW-1185">Reference proteome</keyword>
<dbReference type="InterPro" id="IPR001185">
    <property type="entry name" value="MS_channel"/>
</dbReference>
<dbReference type="RefSeq" id="WP_267676897.1">
    <property type="nucleotide sequence ID" value="NZ_CP113088.1"/>
</dbReference>
<protein>
    <recommendedName>
        <fullName evidence="10">Large-conductance mechanosensitive channel</fullName>
    </recommendedName>
</protein>